<dbReference type="OrthoDB" id="9781019at2"/>
<reference evidence="11 12" key="1">
    <citation type="submission" date="2019-01" db="EMBL/GenBank/DDBJ databases">
        <title>Novel species of Cellulomonas.</title>
        <authorList>
            <person name="Liu Q."/>
            <person name="Xin Y.-H."/>
        </authorList>
    </citation>
    <scope>NUCLEOTIDE SEQUENCE [LARGE SCALE GENOMIC DNA]</scope>
    <source>
        <strain evidence="11 12">HLT2-17</strain>
    </source>
</reference>
<dbReference type="EMBL" id="SDWW01000006">
    <property type="protein sequence ID" value="RYV52367.1"/>
    <property type="molecule type" value="Genomic_DNA"/>
</dbReference>
<evidence type="ECO:0000256" key="3">
    <source>
        <dbReference type="ARBA" id="ARBA00022801"/>
    </source>
</evidence>
<evidence type="ECO:0000256" key="1">
    <source>
        <dbReference type="ARBA" id="ARBA00006538"/>
    </source>
</evidence>
<evidence type="ECO:0000313" key="12">
    <source>
        <dbReference type="Proteomes" id="UP000293764"/>
    </source>
</evidence>
<gene>
    <name evidence="11" type="ORF">EUA98_03970</name>
</gene>
<dbReference type="AlphaFoldDB" id="A0A4Q5N662"/>
<dbReference type="PANTHER" id="PTHR11066:SF34">
    <property type="entry name" value="ACYL-COENZYME A THIOESTERASE 8"/>
    <property type="match status" value="1"/>
</dbReference>
<evidence type="ECO:0000256" key="5">
    <source>
        <dbReference type="ARBA" id="ARBA00050943"/>
    </source>
</evidence>
<evidence type="ECO:0000256" key="2">
    <source>
        <dbReference type="ARBA" id="ARBA00011881"/>
    </source>
</evidence>
<proteinExistence type="inferred from homology"/>
<organism evidence="11 12">
    <name type="scientific">Pengzhenrongella frigida</name>
    <dbReference type="NCBI Taxonomy" id="1259133"/>
    <lineage>
        <taxon>Bacteria</taxon>
        <taxon>Bacillati</taxon>
        <taxon>Actinomycetota</taxon>
        <taxon>Actinomycetes</taxon>
        <taxon>Micrococcales</taxon>
        <taxon>Pengzhenrongella</taxon>
    </lineage>
</organism>
<dbReference type="InterPro" id="IPR049449">
    <property type="entry name" value="TesB_ACOT8-like_N"/>
</dbReference>
<dbReference type="CDD" id="cd03445">
    <property type="entry name" value="Thioesterase_II_repeat2"/>
    <property type="match status" value="1"/>
</dbReference>
<dbReference type="GO" id="GO:0009062">
    <property type="term" value="P:fatty acid catabolic process"/>
    <property type="evidence" value="ECO:0007669"/>
    <property type="project" value="TreeGrafter"/>
</dbReference>
<evidence type="ECO:0000313" key="11">
    <source>
        <dbReference type="EMBL" id="RYV52367.1"/>
    </source>
</evidence>
<evidence type="ECO:0000256" key="8">
    <source>
        <dbReference type="SAM" id="MobiDB-lite"/>
    </source>
</evidence>
<comment type="similarity">
    <text evidence="1">Belongs to the C/M/P thioester hydrolase family.</text>
</comment>
<evidence type="ECO:0000256" key="7">
    <source>
        <dbReference type="ARBA" id="ARBA00079653"/>
    </source>
</evidence>
<feature type="region of interest" description="Disordered" evidence="8">
    <location>
        <begin position="120"/>
        <end position="142"/>
    </location>
</feature>
<dbReference type="Gene3D" id="2.40.160.210">
    <property type="entry name" value="Acyl-CoA thioesterase, double hotdog domain"/>
    <property type="match status" value="1"/>
</dbReference>
<keyword evidence="12" id="KW-1185">Reference proteome</keyword>
<dbReference type="RefSeq" id="WP_130101365.1">
    <property type="nucleotide sequence ID" value="NZ_SDWW01000006.1"/>
</dbReference>
<dbReference type="GO" id="GO:0047617">
    <property type="term" value="F:fatty acyl-CoA hydrolase activity"/>
    <property type="evidence" value="ECO:0007669"/>
    <property type="project" value="UniProtKB-EC"/>
</dbReference>
<accession>A0A4Q5N662</accession>
<keyword evidence="4" id="KW-0443">Lipid metabolism</keyword>
<dbReference type="PANTHER" id="PTHR11066">
    <property type="entry name" value="ACYL-COA THIOESTERASE"/>
    <property type="match status" value="1"/>
</dbReference>
<dbReference type="Proteomes" id="UP000293764">
    <property type="component" value="Unassembled WGS sequence"/>
</dbReference>
<evidence type="ECO:0000259" key="10">
    <source>
        <dbReference type="Pfam" id="PF20789"/>
    </source>
</evidence>
<comment type="catalytic activity">
    <reaction evidence="5">
        <text>a fatty acyl-CoA + H2O = a fatty acid + CoA + H(+)</text>
        <dbReference type="Rhea" id="RHEA:16781"/>
        <dbReference type="ChEBI" id="CHEBI:15377"/>
        <dbReference type="ChEBI" id="CHEBI:15378"/>
        <dbReference type="ChEBI" id="CHEBI:28868"/>
        <dbReference type="ChEBI" id="CHEBI:57287"/>
        <dbReference type="ChEBI" id="CHEBI:77636"/>
        <dbReference type="EC" id="3.1.2.20"/>
    </reaction>
    <physiologicalReaction direction="left-to-right" evidence="5">
        <dbReference type="Rhea" id="RHEA:16782"/>
    </physiologicalReaction>
</comment>
<dbReference type="GO" id="GO:0006637">
    <property type="term" value="P:acyl-CoA metabolic process"/>
    <property type="evidence" value="ECO:0007669"/>
    <property type="project" value="InterPro"/>
</dbReference>
<feature type="domain" description="Acyl-CoA thioesterase-like N-terminal HotDog" evidence="9">
    <location>
        <begin position="35"/>
        <end position="117"/>
    </location>
</feature>
<dbReference type="SUPFAM" id="SSF54637">
    <property type="entry name" value="Thioesterase/thiol ester dehydrase-isomerase"/>
    <property type="match status" value="2"/>
</dbReference>
<dbReference type="Pfam" id="PF13622">
    <property type="entry name" value="4HBT_3"/>
    <property type="match status" value="1"/>
</dbReference>
<evidence type="ECO:0000256" key="4">
    <source>
        <dbReference type="ARBA" id="ARBA00023098"/>
    </source>
</evidence>
<sequence>MTEPLTPDPMARLLAALTLSTDGEDTFSGTSLNRPGGRVFGGQVLAQALLAAGRTVPEGRLPHSLHGYFLRPGDAQLPISFGVERMRDGRSFSARRTHAYQNGRPDQPILSMITSFQEEQPGFEHSDRMPAAPPPSELGSAHDLLENIDHPLARFWLQESAFDLRHVEASLYLHPAPEQTGRQMLWMRARGVVPDDELMHRALLAYACDEILLEPVMRRHSLSLTTPGLSVASLDHAMWWHRPARVDEWLLFVQGTPSAQGGRGLGTAKVYTESGSLVASIAQEGMFRVPEPLGETQLVGHTGGHE</sequence>
<evidence type="ECO:0000259" key="9">
    <source>
        <dbReference type="Pfam" id="PF13622"/>
    </source>
</evidence>
<feature type="domain" description="Acyl-CoA thioesterase-like C-terminal" evidence="10">
    <location>
        <begin position="154"/>
        <end position="286"/>
    </location>
</feature>
<dbReference type="CDD" id="cd03444">
    <property type="entry name" value="Thioesterase_II_repeat1"/>
    <property type="match status" value="1"/>
</dbReference>
<dbReference type="Pfam" id="PF20789">
    <property type="entry name" value="4HBT_3C"/>
    <property type="match status" value="1"/>
</dbReference>
<dbReference type="InterPro" id="IPR029069">
    <property type="entry name" value="HotDog_dom_sf"/>
</dbReference>
<protein>
    <recommendedName>
        <fullName evidence="6">Acyl-CoA thioesterase 2</fullName>
    </recommendedName>
    <alternativeName>
        <fullName evidence="7">Thioesterase II</fullName>
    </alternativeName>
</protein>
<dbReference type="FunFam" id="2.40.160.210:FF:000001">
    <property type="entry name" value="Acyl-CoA thioesterase II"/>
    <property type="match status" value="1"/>
</dbReference>
<dbReference type="InterPro" id="IPR042171">
    <property type="entry name" value="Acyl-CoA_hotdog"/>
</dbReference>
<keyword evidence="3" id="KW-0378">Hydrolase</keyword>
<comment type="caution">
    <text evidence="11">The sequence shown here is derived from an EMBL/GenBank/DDBJ whole genome shotgun (WGS) entry which is preliminary data.</text>
</comment>
<dbReference type="InterPro" id="IPR049450">
    <property type="entry name" value="ACOT8-like_C"/>
</dbReference>
<name>A0A4Q5N662_9MICO</name>
<comment type="subunit">
    <text evidence="2">Homotetramer.</text>
</comment>
<evidence type="ECO:0000256" key="6">
    <source>
        <dbReference type="ARBA" id="ARBA00071120"/>
    </source>
</evidence>
<dbReference type="InterPro" id="IPR003703">
    <property type="entry name" value="Acyl_CoA_thio"/>
</dbReference>